<dbReference type="KEGG" id="ddi:DDB_G0289941"/>
<dbReference type="EMBL" id="AAFI02000149">
    <property type="protein sequence ID" value="EAL62483.1"/>
    <property type="molecule type" value="Genomic_DNA"/>
</dbReference>
<dbReference type="eggNOG" id="KOG0118">
    <property type="taxonomic scope" value="Eukaryota"/>
</dbReference>
<dbReference type="GO" id="GO:0003723">
    <property type="term" value="F:RNA binding"/>
    <property type="evidence" value="ECO:0007669"/>
    <property type="project" value="UniProtKB-UniRule"/>
</dbReference>
<keyword evidence="1" id="KW-0694">RNA-binding</keyword>
<feature type="region of interest" description="Disordered" evidence="2">
    <location>
        <begin position="1"/>
        <end position="193"/>
    </location>
</feature>
<feature type="domain" description="RRM" evidence="3">
    <location>
        <begin position="362"/>
        <end position="440"/>
    </location>
</feature>
<dbReference type="InterPro" id="IPR000504">
    <property type="entry name" value="RRM_dom"/>
</dbReference>
<dbReference type="PROSITE" id="PS50102">
    <property type="entry name" value="RRM"/>
    <property type="match status" value="2"/>
</dbReference>
<dbReference type="SMART" id="SM00360">
    <property type="entry name" value="RRM"/>
    <property type="match status" value="2"/>
</dbReference>
<dbReference type="AlphaFoldDB" id="Q54GS2"/>
<dbReference type="CDD" id="cd12395">
    <property type="entry name" value="RRM2_RBM34"/>
    <property type="match status" value="1"/>
</dbReference>
<dbReference type="dictyBase" id="DDB_G0289941"/>
<dbReference type="HOGENOM" id="CLU_567952_0_0_1"/>
<feature type="compositionally biased region" description="Low complexity" evidence="2">
    <location>
        <begin position="84"/>
        <end position="151"/>
    </location>
</feature>
<feature type="compositionally biased region" description="Low complexity" evidence="2">
    <location>
        <begin position="65"/>
        <end position="75"/>
    </location>
</feature>
<organism evidence="4 5">
    <name type="scientific">Dictyostelium discoideum</name>
    <name type="common">Social amoeba</name>
    <dbReference type="NCBI Taxonomy" id="44689"/>
    <lineage>
        <taxon>Eukaryota</taxon>
        <taxon>Amoebozoa</taxon>
        <taxon>Evosea</taxon>
        <taxon>Eumycetozoa</taxon>
        <taxon>Dictyostelia</taxon>
        <taxon>Dictyosteliales</taxon>
        <taxon>Dictyosteliaceae</taxon>
        <taxon>Dictyostelium</taxon>
    </lineage>
</organism>
<dbReference type="SUPFAM" id="SSF54928">
    <property type="entry name" value="RNA-binding domain, RBD"/>
    <property type="match status" value="2"/>
</dbReference>
<dbReference type="PhylomeDB" id="Q54GS2"/>
<dbReference type="OMA" id="EKRETCN"/>
<feature type="compositionally biased region" description="Basic residues" evidence="2">
    <location>
        <begin position="444"/>
        <end position="460"/>
    </location>
</feature>
<dbReference type="SMR" id="Q54GS2"/>
<evidence type="ECO:0000256" key="1">
    <source>
        <dbReference type="PROSITE-ProRule" id="PRU00176"/>
    </source>
</evidence>
<gene>
    <name evidence="4" type="ORF">DDB_G0289941</name>
</gene>
<dbReference type="Pfam" id="PF00076">
    <property type="entry name" value="RRM_1"/>
    <property type="match status" value="1"/>
</dbReference>
<protein>
    <recommendedName>
        <fullName evidence="3">RRM domain-containing protein</fullName>
    </recommendedName>
</protein>
<dbReference type="InterPro" id="IPR012677">
    <property type="entry name" value="Nucleotide-bd_a/b_plait_sf"/>
</dbReference>
<feature type="region of interest" description="Disordered" evidence="2">
    <location>
        <begin position="228"/>
        <end position="251"/>
    </location>
</feature>
<dbReference type="InterPro" id="IPR035979">
    <property type="entry name" value="RBD_domain_sf"/>
</dbReference>
<feature type="compositionally biased region" description="Low complexity" evidence="2">
    <location>
        <begin position="163"/>
        <end position="184"/>
    </location>
</feature>
<dbReference type="STRING" id="44689.Q54GS2"/>
<dbReference type="CDD" id="cd12394">
    <property type="entry name" value="RRM1_RBM34"/>
    <property type="match status" value="1"/>
</dbReference>
<feature type="region of interest" description="Disordered" evidence="2">
    <location>
        <begin position="437"/>
        <end position="481"/>
    </location>
</feature>
<dbReference type="Gene3D" id="3.30.70.330">
    <property type="match status" value="2"/>
</dbReference>
<feature type="compositionally biased region" description="Basic and acidic residues" evidence="2">
    <location>
        <begin position="54"/>
        <end position="64"/>
    </location>
</feature>
<evidence type="ECO:0000259" key="3">
    <source>
        <dbReference type="PROSITE" id="PS50102"/>
    </source>
</evidence>
<dbReference type="PANTHER" id="PTHR48034">
    <property type="entry name" value="TRANSFORMER-2 SEX-DETERMINING PROTEIN-RELATED"/>
    <property type="match status" value="1"/>
</dbReference>
<dbReference type="Proteomes" id="UP000002195">
    <property type="component" value="Unassembled WGS sequence"/>
</dbReference>
<evidence type="ECO:0000256" key="2">
    <source>
        <dbReference type="SAM" id="MobiDB-lite"/>
    </source>
</evidence>
<keyword evidence="5" id="KW-1185">Reference proteome</keyword>
<dbReference type="InterPro" id="IPR034221">
    <property type="entry name" value="RBM34_RRM2"/>
</dbReference>
<feature type="domain" description="RRM" evidence="3">
    <location>
        <begin position="257"/>
        <end position="353"/>
    </location>
</feature>
<feature type="compositionally biased region" description="Basic and acidic residues" evidence="2">
    <location>
        <begin position="19"/>
        <end position="48"/>
    </location>
</feature>
<dbReference type="GeneID" id="8627412"/>
<proteinExistence type="predicted"/>
<evidence type="ECO:0000313" key="5">
    <source>
        <dbReference type="Proteomes" id="UP000002195"/>
    </source>
</evidence>
<evidence type="ECO:0000313" key="4">
    <source>
        <dbReference type="EMBL" id="EAL62483.1"/>
    </source>
</evidence>
<dbReference type="InParanoid" id="Q54GS2"/>
<accession>Q54GS2</accession>
<comment type="caution">
    <text evidence="4">The sequence shown here is derived from an EMBL/GenBank/DDBJ whole genome shotgun (WGS) entry which is preliminary data.</text>
</comment>
<dbReference type="PaxDb" id="44689-DDB0188659"/>
<reference evidence="4 5" key="1">
    <citation type="journal article" date="2005" name="Nature">
        <title>The genome of the social amoeba Dictyostelium discoideum.</title>
        <authorList>
            <consortium name="The Dictyostelium discoideum Sequencing Consortium"/>
            <person name="Eichinger L."/>
            <person name="Pachebat J.A."/>
            <person name="Glockner G."/>
            <person name="Rajandream M.A."/>
            <person name="Sucgang R."/>
            <person name="Berriman M."/>
            <person name="Song J."/>
            <person name="Olsen R."/>
            <person name="Szafranski K."/>
            <person name="Xu Q."/>
            <person name="Tunggal B."/>
            <person name="Kummerfeld S."/>
            <person name="Madera M."/>
            <person name="Konfortov B.A."/>
            <person name="Rivero F."/>
            <person name="Bankier A.T."/>
            <person name="Lehmann R."/>
            <person name="Hamlin N."/>
            <person name="Davies R."/>
            <person name="Gaudet P."/>
            <person name="Fey P."/>
            <person name="Pilcher K."/>
            <person name="Chen G."/>
            <person name="Saunders D."/>
            <person name="Sodergren E."/>
            <person name="Davis P."/>
            <person name="Kerhornou A."/>
            <person name="Nie X."/>
            <person name="Hall N."/>
            <person name="Anjard C."/>
            <person name="Hemphill L."/>
            <person name="Bason N."/>
            <person name="Farbrother P."/>
            <person name="Desany B."/>
            <person name="Just E."/>
            <person name="Morio T."/>
            <person name="Rost R."/>
            <person name="Churcher C."/>
            <person name="Cooper J."/>
            <person name="Haydock S."/>
            <person name="van Driessche N."/>
            <person name="Cronin A."/>
            <person name="Goodhead I."/>
            <person name="Muzny D."/>
            <person name="Mourier T."/>
            <person name="Pain A."/>
            <person name="Lu M."/>
            <person name="Harper D."/>
            <person name="Lindsay R."/>
            <person name="Hauser H."/>
            <person name="James K."/>
            <person name="Quiles M."/>
            <person name="Madan Babu M."/>
            <person name="Saito T."/>
            <person name="Buchrieser C."/>
            <person name="Wardroper A."/>
            <person name="Felder M."/>
            <person name="Thangavelu M."/>
            <person name="Johnson D."/>
            <person name="Knights A."/>
            <person name="Loulseged H."/>
            <person name="Mungall K."/>
            <person name="Oliver K."/>
            <person name="Price C."/>
            <person name="Quail M.A."/>
            <person name="Urushihara H."/>
            <person name="Hernandez J."/>
            <person name="Rabbinowitsch E."/>
            <person name="Steffen D."/>
            <person name="Sanders M."/>
            <person name="Ma J."/>
            <person name="Kohara Y."/>
            <person name="Sharp S."/>
            <person name="Simmonds M."/>
            <person name="Spiegler S."/>
            <person name="Tivey A."/>
            <person name="Sugano S."/>
            <person name="White B."/>
            <person name="Walker D."/>
            <person name="Woodward J."/>
            <person name="Winckler T."/>
            <person name="Tanaka Y."/>
            <person name="Shaulsky G."/>
            <person name="Schleicher M."/>
            <person name="Weinstock G."/>
            <person name="Rosenthal A."/>
            <person name="Cox E.C."/>
            <person name="Chisholm R.L."/>
            <person name="Gibbs R."/>
            <person name="Loomis W.F."/>
            <person name="Platzer M."/>
            <person name="Kay R.R."/>
            <person name="Williams J."/>
            <person name="Dear P.H."/>
            <person name="Noegel A.A."/>
            <person name="Barrell B."/>
            <person name="Kuspa A."/>
        </authorList>
    </citation>
    <scope>NUCLEOTIDE SEQUENCE [LARGE SCALE GENOMIC DNA]</scope>
    <source>
        <strain evidence="4 5">AX4</strain>
    </source>
</reference>
<feature type="compositionally biased region" description="Acidic residues" evidence="2">
    <location>
        <begin position="471"/>
        <end position="481"/>
    </location>
</feature>
<dbReference type="RefSeq" id="XP_635997.1">
    <property type="nucleotide sequence ID" value="XM_630905.1"/>
</dbReference>
<name>Q54GS2_DICDI</name>
<dbReference type="InterPro" id="IPR050441">
    <property type="entry name" value="RBM"/>
</dbReference>
<sequence>MVGKVEKSVVSKTTPNKDTNNKKRKEPEPKVEKTVTTKATPENKKQIEKPTTTDNKKSQTEKPKTTTTTNTIKTTPENKKQTEKPTTATTTTNTDKTNKNNKTSENTKTTENTKPKQQQQPQAKKQKSEPTSTPTTTTTTTTKETTQPQKPFSIFDSLKKSESTNTKQENNEKTTTTASAATTIKKTEKSNKTSLLKAFSSDNQYSEPNVTEINEKIDDVLKEMKELNPDEFSRKDEKTKQKLKMDSKKIREEQNPRTVFVSNINLNHAKDNELKQLFKPFGQIESIRFRSIPLSSIDGNRKETFIKKEFHEKRETCNAYIVFKQIADAKKAAKQMNGKEAFGKHLRVDMADHKPTKASDAKTIFIGNIPYETEEEELFLIFDKTFGDVVSVRIIRDSHTNIGKGFGYVNFSTDETASTAIAQKSIQFGKREIRIFPTKENPKKGKTIKEKKKLLNKKPSTRGASQNKSNDDDDNNNNQDE</sequence>
<dbReference type="VEuPathDB" id="AmoebaDB:DDB_G0289941"/>